<keyword evidence="1" id="KW-0472">Membrane</keyword>
<dbReference type="OrthoDB" id="3765654at2"/>
<dbReference type="EMBL" id="LT629757">
    <property type="protein sequence ID" value="SDS34482.1"/>
    <property type="molecule type" value="Genomic_DNA"/>
</dbReference>
<protein>
    <recommendedName>
        <fullName evidence="4">PknH-like extracellular domain-containing protein</fullName>
    </recommendedName>
</protein>
<keyword evidence="1" id="KW-1133">Transmembrane helix</keyword>
<dbReference type="RefSeq" id="WP_091728333.1">
    <property type="nucleotide sequence ID" value="NZ_LT629757.1"/>
</dbReference>
<keyword evidence="3" id="KW-1185">Reference proteome</keyword>
<dbReference type="Proteomes" id="UP000198859">
    <property type="component" value="Chromosome I"/>
</dbReference>
<organism evidence="2 3">
    <name type="scientific">Nocardioides scoriae</name>
    <dbReference type="NCBI Taxonomy" id="642780"/>
    <lineage>
        <taxon>Bacteria</taxon>
        <taxon>Bacillati</taxon>
        <taxon>Actinomycetota</taxon>
        <taxon>Actinomycetes</taxon>
        <taxon>Propionibacteriales</taxon>
        <taxon>Nocardioidaceae</taxon>
        <taxon>Nocardioides</taxon>
    </lineage>
</organism>
<sequence length="447" mass="47171">MPPAPVDDPAPARRRRGVLRWTVAGVVVLAVALVAGLLVLRPGGLGGLGGTGEETDAADPGEPARPVTQAMLLGVSDVTRLAPRVRWRETSTTDNTGGDGINTVCQTSRFADPDGEGTLVRAFAADRAPGEPTRQTLLQTVEISQDARAAAAAYDTTLEWFAGCQEARLQLLGSYRVSGLGQRAQLLRLRVPTPDDTRRTYVVGLARSGSLTVSTVAETTDGPPVGVPEAVATLTTAVRNLCRADASGPCPTEVRTAPVLPPPSGETPGTLAAADLPAVGRVDKPWVGTRPVPARPNNAATTCDESNFVAAGAGSARSRTYLIPQADLPRRFGVTQTWGRFPSEKAARAFVARITRQMAGCEDDDLSAQVSQAVGRPDGFRGSSYALWRLDSEIRKGVEVGYWMGVARVGRYVTQVLLTPVAGADVDADVFEGLVARARDRLFELQG</sequence>
<name>A0A1H1RFL9_9ACTN</name>
<gene>
    <name evidence="2" type="ORF">SAMN04488570_1674</name>
</gene>
<evidence type="ECO:0000256" key="1">
    <source>
        <dbReference type="SAM" id="Phobius"/>
    </source>
</evidence>
<evidence type="ECO:0000313" key="2">
    <source>
        <dbReference type="EMBL" id="SDS34482.1"/>
    </source>
</evidence>
<evidence type="ECO:0000313" key="3">
    <source>
        <dbReference type="Proteomes" id="UP000198859"/>
    </source>
</evidence>
<dbReference type="InterPro" id="IPR038232">
    <property type="entry name" value="PknH-like_Extracell_sf"/>
</dbReference>
<proteinExistence type="predicted"/>
<dbReference type="STRING" id="642780.SAMN04488570_1674"/>
<feature type="transmembrane region" description="Helical" evidence="1">
    <location>
        <begin position="21"/>
        <end position="40"/>
    </location>
</feature>
<reference evidence="3" key="1">
    <citation type="submission" date="2016-10" db="EMBL/GenBank/DDBJ databases">
        <authorList>
            <person name="Varghese N."/>
            <person name="Submissions S."/>
        </authorList>
    </citation>
    <scope>NUCLEOTIDE SEQUENCE [LARGE SCALE GENOMIC DNA]</scope>
    <source>
        <strain evidence="3">DSM 22127</strain>
    </source>
</reference>
<dbReference type="AlphaFoldDB" id="A0A1H1RFL9"/>
<keyword evidence="1" id="KW-0812">Transmembrane</keyword>
<evidence type="ECO:0008006" key="4">
    <source>
        <dbReference type="Google" id="ProtNLM"/>
    </source>
</evidence>
<accession>A0A1H1RFL9</accession>
<dbReference type="Gene3D" id="3.40.1000.70">
    <property type="entry name" value="PknH-like extracellular domain"/>
    <property type="match status" value="1"/>
</dbReference>